<keyword evidence="10" id="KW-1185">Reference proteome</keyword>
<dbReference type="Gene3D" id="2.115.10.20">
    <property type="entry name" value="Glycosyl hydrolase domain, family 43"/>
    <property type="match status" value="1"/>
</dbReference>
<sequence>MQSRRVQALLAACWSSSCLASISKMPDFATSEAGNPFVDGWYADPDTQFYNGEYWVYPTSSRPYDEQTYLDAFSSPDLVHWTKHSNILTADNFTWAHRAVWAPAPIYRNGTYYLYFGANDIQSDSELGGIGVGVAEHPEGPYTDPLGRPLIDAYHNGAQPIDQDVFIDDDGQAYMYYGGHSHANIIKLNDDMISLGTFDDGSTFKEITPENYVEGPQMLKRNGMYYLFWSEGGWTGPDYAVSYGMSSSPLGPFDRIAKILQQDEAVATGSGHNAVIQVPDTDIYYILYHRHPLGSTDGNDRHLAYDRLYFHDDGTIEPVKMLVHDNFEDGDTIGWETYGGGDWDASANVLRGNGGLALVNTNFSDFTYEADVQLSEAKNNDCGCHGHAGIVFRASEASTENATFKGYYAGISTSGALFLGRVDGTELTILAGEEAGVEMAQQYRLKVTADGSSIQVAVNDEQSTVISVTDDVYGSGMDGVRIFKAEAEFDNVNITRIAPSRGRVAASLFVASLDFMQPQLF</sequence>
<proteinExistence type="inferred from homology"/>
<dbReference type="GO" id="GO:0004553">
    <property type="term" value="F:hydrolase activity, hydrolyzing O-glycosyl compounds"/>
    <property type="evidence" value="ECO:0007669"/>
    <property type="project" value="InterPro"/>
</dbReference>
<organism evidence="9 10">
    <name type="scientific">Trichoderma citrinoviride</name>
    <dbReference type="NCBI Taxonomy" id="58853"/>
    <lineage>
        <taxon>Eukaryota</taxon>
        <taxon>Fungi</taxon>
        <taxon>Dikarya</taxon>
        <taxon>Ascomycota</taxon>
        <taxon>Pezizomycotina</taxon>
        <taxon>Sordariomycetes</taxon>
        <taxon>Hypocreomycetidae</taxon>
        <taxon>Hypocreales</taxon>
        <taxon>Hypocreaceae</taxon>
        <taxon>Trichoderma</taxon>
    </lineage>
</organism>
<dbReference type="Gene3D" id="2.60.120.560">
    <property type="entry name" value="Exo-inulinase, domain 1"/>
    <property type="match status" value="1"/>
</dbReference>
<comment type="similarity">
    <text evidence="1 6">Belongs to the glycosyl hydrolase 43 family.</text>
</comment>
<dbReference type="Pfam" id="PF04616">
    <property type="entry name" value="Glyco_hydro_43"/>
    <property type="match status" value="1"/>
</dbReference>
<dbReference type="GO" id="GO:0005975">
    <property type="term" value="P:carbohydrate metabolic process"/>
    <property type="evidence" value="ECO:0007669"/>
    <property type="project" value="InterPro"/>
</dbReference>
<dbReference type="EMBL" id="KZ680209">
    <property type="protein sequence ID" value="PTB68640.1"/>
    <property type="molecule type" value="Genomic_DNA"/>
</dbReference>
<dbReference type="GeneID" id="36604832"/>
<protein>
    <submittedName>
        <fullName evidence="9">Carbohydrate-binding module family 66 protein</fullName>
    </submittedName>
</protein>
<evidence type="ECO:0000313" key="9">
    <source>
        <dbReference type="EMBL" id="PTB68640.1"/>
    </source>
</evidence>
<dbReference type="AlphaFoldDB" id="A0A2T4BH45"/>
<dbReference type="RefSeq" id="XP_024751960.1">
    <property type="nucleotide sequence ID" value="XM_024896714.1"/>
</dbReference>
<dbReference type="InterPro" id="IPR006710">
    <property type="entry name" value="Glyco_hydro_43"/>
</dbReference>
<feature type="domain" description="3-keto-alpha-glucoside-1,2-lyase/3-keto-2-hydroxy-glucal hydratase" evidence="8">
    <location>
        <begin position="327"/>
        <end position="494"/>
    </location>
</feature>
<reference evidence="10" key="1">
    <citation type="submission" date="2016-07" db="EMBL/GenBank/DDBJ databases">
        <title>Multiple horizontal gene transfer events from other fungi enriched the ability of initially mycotrophic Trichoderma (Ascomycota) to feed on dead plant biomass.</title>
        <authorList>
            <consortium name="DOE Joint Genome Institute"/>
            <person name="Atanasova L."/>
            <person name="Chenthamara K."/>
            <person name="Zhang J."/>
            <person name="Grujic M."/>
            <person name="Henrissat B."/>
            <person name="Kuo A."/>
            <person name="Aerts A."/>
            <person name="Salamov A."/>
            <person name="Lipzen A."/>
            <person name="Labutti K."/>
            <person name="Barry K."/>
            <person name="Miao Y."/>
            <person name="Rahimi M.J."/>
            <person name="Shen Q."/>
            <person name="Grigoriev I.V."/>
            <person name="Kubicek C.P."/>
            <person name="Druzhinina I.S."/>
        </authorList>
    </citation>
    <scope>NUCLEOTIDE SEQUENCE [LARGE SCALE GENOMIC DNA]</scope>
    <source>
        <strain evidence="10">TUCIM 6016</strain>
    </source>
</reference>
<dbReference type="PANTHER" id="PTHR43772:SF2">
    <property type="entry name" value="PUTATIVE (AFU_ORTHOLOGUE AFUA_2G04480)-RELATED"/>
    <property type="match status" value="1"/>
</dbReference>
<gene>
    <name evidence="9" type="ORF">BBK36DRAFT_1191392</name>
</gene>
<evidence type="ECO:0000256" key="6">
    <source>
        <dbReference type="RuleBase" id="RU361187"/>
    </source>
</evidence>
<feature type="chain" id="PRO_5015597996" evidence="7">
    <location>
        <begin position="21"/>
        <end position="521"/>
    </location>
</feature>
<dbReference type="PANTHER" id="PTHR43772">
    <property type="entry name" value="ENDO-1,4-BETA-XYLANASE"/>
    <property type="match status" value="1"/>
</dbReference>
<keyword evidence="3" id="KW-0119">Carbohydrate metabolism</keyword>
<evidence type="ECO:0000259" key="8">
    <source>
        <dbReference type="Pfam" id="PF06439"/>
    </source>
</evidence>
<keyword evidence="4 6" id="KW-0326">Glycosidase</keyword>
<feature type="signal peptide" evidence="7">
    <location>
        <begin position="1"/>
        <end position="20"/>
    </location>
</feature>
<dbReference type="InterPro" id="IPR010496">
    <property type="entry name" value="AL/BT2_dom"/>
</dbReference>
<accession>A0A2T4BH45</accession>
<name>A0A2T4BH45_9HYPO</name>
<evidence type="ECO:0000256" key="5">
    <source>
        <dbReference type="PIRSR" id="PIRSR606710-2"/>
    </source>
</evidence>
<evidence type="ECO:0000256" key="3">
    <source>
        <dbReference type="ARBA" id="ARBA00023277"/>
    </source>
</evidence>
<evidence type="ECO:0000256" key="7">
    <source>
        <dbReference type="SAM" id="SignalP"/>
    </source>
</evidence>
<dbReference type="InterPro" id="IPR023296">
    <property type="entry name" value="Glyco_hydro_beta-prop_sf"/>
</dbReference>
<dbReference type="Pfam" id="PF06439">
    <property type="entry name" value="3keto-disac_hyd"/>
    <property type="match status" value="1"/>
</dbReference>
<dbReference type="PROSITE" id="PS51257">
    <property type="entry name" value="PROKAR_LIPOPROTEIN"/>
    <property type="match status" value="1"/>
</dbReference>
<dbReference type="SUPFAM" id="SSF75005">
    <property type="entry name" value="Arabinanase/levansucrase/invertase"/>
    <property type="match status" value="1"/>
</dbReference>
<evidence type="ECO:0000256" key="4">
    <source>
        <dbReference type="ARBA" id="ARBA00023295"/>
    </source>
</evidence>
<dbReference type="InterPro" id="IPR052176">
    <property type="entry name" value="Glycosyl_Hydrlase_43_Enz"/>
</dbReference>
<evidence type="ECO:0000313" key="10">
    <source>
        <dbReference type="Proteomes" id="UP000241546"/>
    </source>
</evidence>
<dbReference type="CDD" id="cd18827">
    <property type="entry name" value="GH43_XlnD-like"/>
    <property type="match status" value="1"/>
</dbReference>
<keyword evidence="7" id="KW-0732">Signal</keyword>
<feature type="site" description="Important for catalytic activity, responsible for pKa modulation of the active site Glu and correct orientation of both the proton donor and substrate" evidence="5">
    <location>
        <position position="162"/>
    </location>
</feature>
<dbReference type="Proteomes" id="UP000241546">
    <property type="component" value="Unassembled WGS sequence"/>
</dbReference>
<dbReference type="OrthoDB" id="5211809at2759"/>
<keyword evidence="2 6" id="KW-0378">Hydrolase</keyword>
<evidence type="ECO:0000256" key="1">
    <source>
        <dbReference type="ARBA" id="ARBA00009865"/>
    </source>
</evidence>
<evidence type="ECO:0000256" key="2">
    <source>
        <dbReference type="ARBA" id="ARBA00022801"/>
    </source>
</evidence>